<dbReference type="SUPFAM" id="SSF53743">
    <property type="entry name" value="FucI/AraA N-terminal and middle domains"/>
    <property type="match status" value="1"/>
</dbReference>
<keyword evidence="1 4" id="KW-0413">Isomerase</keyword>
<reference evidence="4 5" key="1">
    <citation type="submission" date="2017-07" db="EMBL/GenBank/DDBJ databases">
        <title>The genome sequence of Paludifilum halophilum highlights mechanisms for microbial adaptation to high salt environemnts.</title>
        <authorList>
            <person name="Belbahri L."/>
        </authorList>
    </citation>
    <scope>NUCLEOTIDE SEQUENCE [LARGE SCALE GENOMIC DNA]</scope>
    <source>
        <strain evidence="4 5">DSM 102817</strain>
    </source>
</reference>
<keyword evidence="5" id="KW-1185">Reference proteome</keyword>
<evidence type="ECO:0000256" key="1">
    <source>
        <dbReference type="ARBA" id="ARBA00023235"/>
    </source>
</evidence>
<dbReference type="InterPro" id="IPR009015">
    <property type="entry name" value="Fucose_isomerase_N/cen_sf"/>
</dbReference>
<evidence type="ECO:0000313" key="4">
    <source>
        <dbReference type="EMBL" id="OYD07170.1"/>
    </source>
</evidence>
<dbReference type="OrthoDB" id="5838738at2"/>
<proteinExistence type="predicted"/>
<evidence type="ECO:0000259" key="3">
    <source>
        <dbReference type="Pfam" id="PF02952"/>
    </source>
</evidence>
<feature type="domain" description="L-fucose isomerase C-terminal" evidence="3">
    <location>
        <begin position="347"/>
        <end position="473"/>
    </location>
</feature>
<dbReference type="InterPro" id="IPR015888">
    <property type="entry name" value="Fuc_isomerase_C"/>
</dbReference>
<dbReference type="GO" id="GO:0005737">
    <property type="term" value="C:cytoplasm"/>
    <property type="evidence" value="ECO:0007669"/>
    <property type="project" value="InterPro"/>
</dbReference>
<protein>
    <submittedName>
        <fullName evidence="4">Fucose isomerase</fullName>
    </submittedName>
</protein>
<dbReference type="EMBL" id="NOWF01000007">
    <property type="protein sequence ID" value="OYD07170.1"/>
    <property type="molecule type" value="Genomic_DNA"/>
</dbReference>
<accession>A0A235B4E2</accession>
<organism evidence="4 5">
    <name type="scientific">Paludifilum halophilum</name>
    <dbReference type="NCBI Taxonomy" id="1642702"/>
    <lineage>
        <taxon>Bacteria</taxon>
        <taxon>Bacillati</taxon>
        <taxon>Bacillota</taxon>
        <taxon>Bacilli</taxon>
        <taxon>Bacillales</taxon>
        <taxon>Thermoactinomycetaceae</taxon>
        <taxon>Paludifilum</taxon>
    </lineage>
</organism>
<name>A0A235B4E2_9BACL</name>
<dbReference type="AlphaFoldDB" id="A0A235B4E2"/>
<evidence type="ECO:0000313" key="5">
    <source>
        <dbReference type="Proteomes" id="UP000215459"/>
    </source>
</evidence>
<dbReference type="GO" id="GO:0006004">
    <property type="term" value="P:fucose metabolic process"/>
    <property type="evidence" value="ECO:0007669"/>
    <property type="project" value="InterPro"/>
</dbReference>
<evidence type="ECO:0000256" key="2">
    <source>
        <dbReference type="ARBA" id="ARBA00023277"/>
    </source>
</evidence>
<dbReference type="Pfam" id="PF02952">
    <property type="entry name" value="Fucose_iso_C"/>
    <property type="match status" value="1"/>
</dbReference>
<dbReference type="PANTHER" id="PTHR36120:SF1">
    <property type="entry name" value="L-FUCOSE ISOMERASE C-TERMINAL DOMAIN-CONTAINING PROTEIN"/>
    <property type="match status" value="1"/>
</dbReference>
<dbReference type="RefSeq" id="WP_094264913.1">
    <property type="nucleotide sequence ID" value="NZ_NOWF01000007.1"/>
</dbReference>
<dbReference type="CDD" id="cd00578">
    <property type="entry name" value="L-fuc_L-ara-isomerases"/>
    <property type="match status" value="1"/>
</dbReference>
<dbReference type="Proteomes" id="UP000215459">
    <property type="component" value="Unassembled WGS sequence"/>
</dbReference>
<dbReference type="PANTHER" id="PTHR36120">
    <property type="entry name" value="FUCOSE ISOMERASE"/>
    <property type="match status" value="1"/>
</dbReference>
<keyword evidence="2" id="KW-0119">Carbohydrate metabolism</keyword>
<dbReference type="GO" id="GO:0008736">
    <property type="term" value="F:L-fucose isomerase activity"/>
    <property type="evidence" value="ECO:0007669"/>
    <property type="project" value="InterPro"/>
</dbReference>
<sequence length="476" mass="52679">MGIKKREHRPVTMGVIVGNRGFFPGHLCEEGRKEILQVLDKAGIRPVLLSPEDTKYGAVSTLDNAKKCAKLFQAYRDEIDGVLITLPNFGDEKAIANTLRLAGLDVPVLVHAFADDPSKMSAQHRRDSFCGKMSVCNNLTQYRIPYSITQLHTVDPKSESFRNDLLNFASVCRVVKSLRSARIGAIGARPADFNTVRYSEKLLEANGITVETIDLSEVFGKANRLKDEDPVVKEKLESIRSYVETKGIPEDRLVRMSKFGVIVDRWMEESDLSATAVQCWTSMEEFFGVVPCTIMSMMSNSLLPSACEVDIPGLVGMYALQEASDRPSAIVDWNNNYGEDPDKAVIFHCSNLPKDVFSETTMDYQRIISNAVGKENTFGTIAGRVKPGAFTYARVSTDDLNGSMSAYVGEGELTNDPLMTFGGYGVVKIPNLQGLLHTICEKGFEHHVAVNLSQKADALNEAMGKYLNWNVYHHQG</sequence>
<gene>
    <name evidence="4" type="ORF">CHM34_12340</name>
</gene>
<comment type="caution">
    <text evidence="4">The sequence shown here is derived from an EMBL/GenBank/DDBJ whole genome shotgun (WGS) entry which is preliminary data.</text>
</comment>